<gene>
    <name evidence="1" type="ORF">ABNO82_00155</name>
</gene>
<dbReference type="AlphaFoldDB" id="A0AAU7QTX1"/>
<organism evidence="1">
    <name type="scientific">Candidatus Shikimatogenerans sp. Tder</name>
    <dbReference type="NCBI Taxonomy" id="3158566"/>
    <lineage>
        <taxon>Bacteria</taxon>
        <taxon>Pseudomonadati</taxon>
        <taxon>Bacteroidota</taxon>
        <taxon>Flavobacteriia</taxon>
        <taxon>Flavobacteriales</taxon>
        <taxon>Candidatus Shikimatogenerans</taxon>
    </lineage>
</organism>
<sequence length="123" mass="15651">MFNFFLKNKINIFYIYKKYNKIKFFFNKNNIFYKNLYLLNIEIKYYNYLKKNKYNKLNNYEYLKKIKLNNNINYLKLKFLSKETKNKIIFFKNFKNLYDLYILGIRASELELLYYYIKKIYKK</sequence>
<proteinExistence type="predicted"/>
<evidence type="ECO:0000313" key="1">
    <source>
        <dbReference type="EMBL" id="XBT18525.1"/>
    </source>
</evidence>
<name>A0AAU7QTX1_9FLAO</name>
<reference evidence="1" key="1">
    <citation type="submission" date="2024-06" db="EMBL/GenBank/DDBJ databases">
        <title>Diversity, functionality, and evolutionary history of bacterial symbionts in false click beetles (Coleoptera, Throscidae).</title>
        <authorList>
            <person name="Wierz J.C."/>
            <person name="Malm H."/>
            <person name="Kaltenpoth M."/>
            <person name="Engl T."/>
        </authorList>
    </citation>
    <scope>NUCLEOTIDE SEQUENCE</scope>
    <source>
        <strain evidence="1">Tder</strain>
    </source>
</reference>
<protein>
    <submittedName>
        <fullName evidence="1">Uncharacterized protein</fullName>
    </submittedName>
</protein>
<accession>A0AAU7QTX1</accession>
<dbReference type="EMBL" id="CP157895">
    <property type="protein sequence ID" value="XBT18525.1"/>
    <property type="molecule type" value="Genomic_DNA"/>
</dbReference>